<proteinExistence type="predicted"/>
<accession>A0ABV6KGH2</accession>
<dbReference type="Pfam" id="PF01464">
    <property type="entry name" value="SLT"/>
    <property type="match status" value="1"/>
</dbReference>
<dbReference type="Proteomes" id="UP001589838">
    <property type="component" value="Unassembled WGS sequence"/>
</dbReference>
<name>A0ABV6KGH2_9BACI</name>
<evidence type="ECO:0000313" key="3">
    <source>
        <dbReference type="Proteomes" id="UP001589838"/>
    </source>
</evidence>
<feature type="domain" description="Transglycosylase SLT" evidence="1">
    <location>
        <begin position="98"/>
        <end position="213"/>
    </location>
</feature>
<dbReference type="SUPFAM" id="SSF53955">
    <property type="entry name" value="Lysozyme-like"/>
    <property type="match status" value="1"/>
</dbReference>
<evidence type="ECO:0000313" key="2">
    <source>
        <dbReference type="EMBL" id="MFC0472399.1"/>
    </source>
</evidence>
<comment type="caution">
    <text evidence="2">The sequence shown here is derived from an EMBL/GenBank/DDBJ whole genome shotgun (WGS) entry which is preliminary data.</text>
</comment>
<protein>
    <submittedName>
        <fullName evidence="2">Lytic transglycosylase domain-containing protein</fullName>
    </submittedName>
</protein>
<reference evidence="2 3" key="1">
    <citation type="submission" date="2024-09" db="EMBL/GenBank/DDBJ databases">
        <authorList>
            <person name="Sun Q."/>
            <person name="Mori K."/>
        </authorList>
    </citation>
    <scope>NUCLEOTIDE SEQUENCE [LARGE SCALE GENOMIC DNA]</scope>
    <source>
        <strain evidence="2 3">NCAIM B.02610</strain>
    </source>
</reference>
<keyword evidence="3" id="KW-1185">Reference proteome</keyword>
<evidence type="ECO:0000259" key="1">
    <source>
        <dbReference type="Pfam" id="PF01464"/>
    </source>
</evidence>
<dbReference type="EMBL" id="JBHLUX010000075">
    <property type="protein sequence ID" value="MFC0472399.1"/>
    <property type="molecule type" value="Genomic_DNA"/>
</dbReference>
<dbReference type="InterPro" id="IPR023346">
    <property type="entry name" value="Lysozyme-like_dom_sf"/>
</dbReference>
<dbReference type="RefSeq" id="WP_335963818.1">
    <property type="nucleotide sequence ID" value="NZ_JAXBLX010000064.1"/>
</dbReference>
<dbReference type="PANTHER" id="PTHR37423:SF2">
    <property type="entry name" value="MEMBRANE-BOUND LYTIC MUREIN TRANSGLYCOSYLASE C"/>
    <property type="match status" value="1"/>
</dbReference>
<dbReference type="Gene3D" id="1.10.530.10">
    <property type="match status" value="1"/>
</dbReference>
<gene>
    <name evidence="2" type="ORF">ACFFHM_18400</name>
</gene>
<dbReference type="InterPro" id="IPR008258">
    <property type="entry name" value="Transglycosylase_SLT_dom_1"/>
</dbReference>
<organism evidence="2 3">
    <name type="scientific">Halalkalibacter kiskunsagensis</name>
    <dbReference type="NCBI Taxonomy" id="1548599"/>
    <lineage>
        <taxon>Bacteria</taxon>
        <taxon>Bacillati</taxon>
        <taxon>Bacillota</taxon>
        <taxon>Bacilli</taxon>
        <taxon>Bacillales</taxon>
        <taxon>Bacillaceae</taxon>
        <taxon>Halalkalibacter</taxon>
    </lineage>
</organism>
<sequence>MKRILIISLILILSFITGFLYFENKKLQVSIEQSEDLNEEQKKYLEMKEMQLYYSKNSVSTDLAVDYESWVISTTLADQLHEDSNGKFQKEWGIFLGEITQQRGVDPYIVYELLRTETGGTFDPGLVGPQTRFGHAYGMAQFMKNTAPWIAEMADLPYEDKLLFDPLYSIQLSVEYLHYLYDQFENWDHALTAYHRGVGGLKTYIDNNGHAKSAYAVEIQERAEEFDLLTYSP</sequence>
<dbReference type="PANTHER" id="PTHR37423">
    <property type="entry name" value="SOLUBLE LYTIC MUREIN TRANSGLYCOSYLASE-RELATED"/>
    <property type="match status" value="1"/>
</dbReference>